<evidence type="ECO:0000256" key="11">
    <source>
        <dbReference type="ARBA" id="ARBA00023209"/>
    </source>
</evidence>
<sequence>METYNNGILFYHDKAGQGDVHEIIGEVTKPLSKMIHHLTVYRSLEQGEIYQLLTEKKHQYDIYLILGGDGTVHELINGMIDGGHDKPIAILPGGTFNDFTKTLHLNPNPVRAAEQLLDAELRTYDVLRTNERYALNFAGMGLMVENSLGVNREVKSKFGKFSYLFSAIKNVTNPKFFDYEIQVDDKQYVGTSSMIVIANGQFVGGNRIPLSELSPNDGVLNVFIFKDSGLKTFTDMIGEKSEVNWNEISQNIEHISGKQVRVETKDTIDVDVDGEIDLKTPLHVQVIPGKLKILTAQVSTLFS</sequence>
<evidence type="ECO:0000256" key="6">
    <source>
        <dbReference type="ARBA" id="ARBA00022741"/>
    </source>
</evidence>
<keyword evidence="12" id="KW-1208">Phospholipid metabolism</keyword>
<evidence type="ECO:0000256" key="4">
    <source>
        <dbReference type="ARBA" id="ARBA00022679"/>
    </source>
</evidence>
<evidence type="ECO:0000256" key="3">
    <source>
        <dbReference type="ARBA" id="ARBA00022516"/>
    </source>
</evidence>
<keyword evidence="15" id="KW-1185">Reference proteome</keyword>
<keyword evidence="9" id="KW-0460">Magnesium</keyword>
<organism evidence="14 15">
    <name type="scientific">Macrococcus armenti</name>
    <dbReference type="NCBI Taxonomy" id="2875764"/>
    <lineage>
        <taxon>Bacteria</taxon>
        <taxon>Bacillati</taxon>
        <taxon>Bacillota</taxon>
        <taxon>Bacilli</taxon>
        <taxon>Bacillales</taxon>
        <taxon>Staphylococcaceae</taxon>
        <taxon>Macrococcus</taxon>
    </lineage>
</organism>
<dbReference type="SMART" id="SM00046">
    <property type="entry name" value="DAGKc"/>
    <property type="match status" value="1"/>
</dbReference>
<gene>
    <name evidence="14" type="ORF">MRZ06_02770</name>
</gene>
<protein>
    <submittedName>
        <fullName evidence="14">Diacylglycerol kinase family lipid kinase</fullName>
    </submittedName>
</protein>
<comment type="cofactor">
    <cofactor evidence="1">
        <name>Mg(2+)</name>
        <dbReference type="ChEBI" id="CHEBI:18420"/>
    </cofactor>
</comment>
<dbReference type="NCBIfam" id="TIGR00147">
    <property type="entry name" value="YegS/Rv2252/BmrU family lipid kinase"/>
    <property type="match status" value="1"/>
</dbReference>
<dbReference type="PANTHER" id="PTHR12358:SF106">
    <property type="entry name" value="LIPID KINASE YEGS"/>
    <property type="match status" value="1"/>
</dbReference>
<keyword evidence="4" id="KW-0808">Transferase</keyword>
<dbReference type="InterPro" id="IPR045540">
    <property type="entry name" value="YegS/DAGK_C"/>
</dbReference>
<evidence type="ECO:0000313" key="15">
    <source>
        <dbReference type="Proteomes" id="UP000830343"/>
    </source>
</evidence>
<dbReference type="Pfam" id="PF00781">
    <property type="entry name" value="DAGK_cat"/>
    <property type="match status" value="1"/>
</dbReference>
<keyword evidence="10" id="KW-0443">Lipid metabolism</keyword>
<accession>A0ABY3ZVT8</accession>
<evidence type="ECO:0000256" key="1">
    <source>
        <dbReference type="ARBA" id="ARBA00001946"/>
    </source>
</evidence>
<proteinExistence type="inferred from homology"/>
<dbReference type="InterPro" id="IPR005218">
    <property type="entry name" value="Diacylglycerol/lipid_kinase"/>
</dbReference>
<keyword evidence="3" id="KW-0444">Lipid biosynthesis</keyword>
<dbReference type="Gene3D" id="3.40.50.10330">
    <property type="entry name" value="Probable inorganic polyphosphate/atp-NAD kinase, domain 1"/>
    <property type="match status" value="1"/>
</dbReference>
<feature type="domain" description="DAGKc" evidence="13">
    <location>
        <begin position="2"/>
        <end position="133"/>
    </location>
</feature>
<evidence type="ECO:0000256" key="5">
    <source>
        <dbReference type="ARBA" id="ARBA00022723"/>
    </source>
</evidence>
<dbReference type="InterPro" id="IPR050187">
    <property type="entry name" value="Lipid_Phosphate_FormReg"/>
</dbReference>
<dbReference type="SUPFAM" id="SSF111331">
    <property type="entry name" value="NAD kinase/diacylglycerol kinase-like"/>
    <property type="match status" value="1"/>
</dbReference>
<comment type="similarity">
    <text evidence="2">Belongs to the diacylglycerol/lipid kinase family.</text>
</comment>
<evidence type="ECO:0000256" key="9">
    <source>
        <dbReference type="ARBA" id="ARBA00022842"/>
    </source>
</evidence>
<dbReference type="InterPro" id="IPR016064">
    <property type="entry name" value="NAD/diacylglycerol_kinase_sf"/>
</dbReference>
<dbReference type="GO" id="GO:0016301">
    <property type="term" value="F:kinase activity"/>
    <property type="evidence" value="ECO:0007669"/>
    <property type="project" value="UniProtKB-KW"/>
</dbReference>
<reference evidence="14" key="2">
    <citation type="submission" date="2022-04" db="EMBL/GenBank/DDBJ databases">
        <title>Antimicrobial genetic elements in methicillin-resistant Macrococcus armenti.</title>
        <authorList>
            <person name="Keller J.E."/>
            <person name="Schwendener S."/>
            <person name="Pantucek R."/>
            <person name="Perreten V."/>
        </authorList>
    </citation>
    <scope>NUCLEOTIDE SEQUENCE</scope>
    <source>
        <strain evidence="14">CCM 2609</strain>
    </source>
</reference>
<reference evidence="14" key="1">
    <citation type="submission" date="2022-03" db="EMBL/GenBank/DDBJ databases">
        <authorList>
            <person name="Vrbovska V."/>
            <person name="Kovarovic V."/>
            <person name="Botka T."/>
            <person name="Pantucek R."/>
        </authorList>
    </citation>
    <scope>NUCLEOTIDE SEQUENCE</scope>
    <source>
        <strain evidence="14">CCM 2609</strain>
    </source>
</reference>
<dbReference type="InterPro" id="IPR001206">
    <property type="entry name" value="Diacylglycerol_kinase_cat_dom"/>
</dbReference>
<dbReference type="Gene3D" id="2.60.200.40">
    <property type="match status" value="1"/>
</dbReference>
<evidence type="ECO:0000313" key="14">
    <source>
        <dbReference type="EMBL" id="UOB21021.1"/>
    </source>
</evidence>
<evidence type="ECO:0000256" key="2">
    <source>
        <dbReference type="ARBA" id="ARBA00005983"/>
    </source>
</evidence>
<evidence type="ECO:0000256" key="10">
    <source>
        <dbReference type="ARBA" id="ARBA00023098"/>
    </source>
</evidence>
<name>A0ABY3ZVT8_9STAP</name>
<dbReference type="InterPro" id="IPR017438">
    <property type="entry name" value="ATP-NAD_kinase_N"/>
</dbReference>
<dbReference type="RefSeq" id="WP_243366373.1">
    <property type="nucleotide sequence ID" value="NZ_CP094348.1"/>
</dbReference>
<evidence type="ECO:0000256" key="12">
    <source>
        <dbReference type="ARBA" id="ARBA00023264"/>
    </source>
</evidence>
<dbReference type="Pfam" id="PF19279">
    <property type="entry name" value="YegS_C"/>
    <property type="match status" value="1"/>
</dbReference>
<dbReference type="EMBL" id="CP094348">
    <property type="protein sequence ID" value="UOB21021.1"/>
    <property type="molecule type" value="Genomic_DNA"/>
</dbReference>
<evidence type="ECO:0000256" key="8">
    <source>
        <dbReference type="ARBA" id="ARBA00022840"/>
    </source>
</evidence>
<keyword evidence="6" id="KW-0547">Nucleotide-binding</keyword>
<keyword evidence="5" id="KW-0479">Metal-binding</keyword>
<evidence type="ECO:0000259" key="13">
    <source>
        <dbReference type="PROSITE" id="PS50146"/>
    </source>
</evidence>
<evidence type="ECO:0000256" key="7">
    <source>
        <dbReference type="ARBA" id="ARBA00022777"/>
    </source>
</evidence>
<keyword evidence="11" id="KW-0594">Phospholipid biosynthesis</keyword>
<dbReference type="Proteomes" id="UP000830343">
    <property type="component" value="Chromosome"/>
</dbReference>
<dbReference type="PROSITE" id="PS50146">
    <property type="entry name" value="DAGK"/>
    <property type="match status" value="1"/>
</dbReference>
<keyword evidence="7 14" id="KW-0418">Kinase</keyword>
<dbReference type="PANTHER" id="PTHR12358">
    <property type="entry name" value="SPHINGOSINE KINASE"/>
    <property type="match status" value="1"/>
</dbReference>
<keyword evidence="8" id="KW-0067">ATP-binding</keyword>